<dbReference type="VEuPathDB" id="TriTrypDB:TvY486_1104350"/>
<accession>G0UAW4</accession>
<organism evidence="1">
    <name type="scientific">Trypanosoma vivax (strain Y486)</name>
    <dbReference type="NCBI Taxonomy" id="1055687"/>
    <lineage>
        <taxon>Eukaryota</taxon>
        <taxon>Discoba</taxon>
        <taxon>Euglenozoa</taxon>
        <taxon>Kinetoplastea</taxon>
        <taxon>Metakinetoplastina</taxon>
        <taxon>Trypanosomatida</taxon>
        <taxon>Trypanosomatidae</taxon>
        <taxon>Trypanosoma</taxon>
        <taxon>Duttonella</taxon>
    </lineage>
</organism>
<dbReference type="EMBL" id="HE573027">
    <property type="protein sequence ID" value="CCC52951.1"/>
    <property type="molecule type" value="Genomic_DNA"/>
</dbReference>
<reference evidence="1" key="1">
    <citation type="journal article" date="2012" name="Proc. Natl. Acad. Sci. U.S.A.">
        <title>Antigenic diversity is generated by distinct evolutionary mechanisms in African trypanosome species.</title>
        <authorList>
            <person name="Jackson A.P."/>
            <person name="Berry A."/>
            <person name="Aslett M."/>
            <person name="Allison H.C."/>
            <person name="Burton P."/>
            <person name="Vavrova-Anderson J."/>
            <person name="Brown R."/>
            <person name="Browne H."/>
            <person name="Corton N."/>
            <person name="Hauser H."/>
            <person name="Gamble J."/>
            <person name="Gilderthorp R."/>
            <person name="Marcello L."/>
            <person name="McQuillan J."/>
            <person name="Otto T.D."/>
            <person name="Quail M.A."/>
            <person name="Sanders M.J."/>
            <person name="van Tonder A."/>
            <person name="Ginger M.L."/>
            <person name="Field M.C."/>
            <person name="Barry J.D."/>
            <person name="Hertz-Fowler C."/>
            <person name="Berriman M."/>
        </authorList>
    </citation>
    <scope>NUCLEOTIDE SEQUENCE</scope>
    <source>
        <strain evidence="1">Y486</strain>
    </source>
</reference>
<gene>
    <name evidence="1" type="ORF">TVY486_1104350</name>
</gene>
<name>G0UAW4_TRYVY</name>
<dbReference type="AlphaFoldDB" id="G0UAW4"/>
<evidence type="ECO:0000313" key="1">
    <source>
        <dbReference type="EMBL" id="CCC52951.1"/>
    </source>
</evidence>
<sequence>MVVVPMMPRSLAYCYMDAPRMSDPLLKLALPLCAFPPISHYRSLQSVDLMTFTLFAIPERERISDKLPWNAVKPRSSVLCGLSIGVSKGDSRQFPFCSHALLACTRASLCLLTARSSCFVVVYIFYSYSFTAQTHHPPLHQSFC</sequence>
<protein>
    <submittedName>
        <fullName evidence="1">Uncharacterized protein</fullName>
    </submittedName>
</protein>
<proteinExistence type="predicted"/>